<name>A0A8X6N0B1_NEPPI</name>
<keyword evidence="2" id="KW-1185">Reference proteome</keyword>
<evidence type="ECO:0000313" key="1">
    <source>
        <dbReference type="EMBL" id="GFS86908.1"/>
    </source>
</evidence>
<gene>
    <name evidence="1" type="ORF">NPIL_47431</name>
</gene>
<comment type="caution">
    <text evidence="1">The sequence shown here is derived from an EMBL/GenBank/DDBJ whole genome shotgun (WGS) entry which is preliminary data.</text>
</comment>
<dbReference type="EMBL" id="BMAW01004083">
    <property type="protein sequence ID" value="GFS86908.1"/>
    <property type="molecule type" value="Genomic_DNA"/>
</dbReference>
<accession>A0A8X6N0B1</accession>
<protein>
    <submittedName>
        <fullName evidence="1">Uncharacterized protein</fullName>
    </submittedName>
</protein>
<dbReference type="Proteomes" id="UP000887013">
    <property type="component" value="Unassembled WGS sequence"/>
</dbReference>
<organism evidence="1 2">
    <name type="scientific">Nephila pilipes</name>
    <name type="common">Giant wood spider</name>
    <name type="synonym">Nephila maculata</name>
    <dbReference type="NCBI Taxonomy" id="299642"/>
    <lineage>
        <taxon>Eukaryota</taxon>
        <taxon>Metazoa</taxon>
        <taxon>Ecdysozoa</taxon>
        <taxon>Arthropoda</taxon>
        <taxon>Chelicerata</taxon>
        <taxon>Arachnida</taxon>
        <taxon>Araneae</taxon>
        <taxon>Araneomorphae</taxon>
        <taxon>Entelegynae</taxon>
        <taxon>Araneoidea</taxon>
        <taxon>Nephilidae</taxon>
        <taxon>Nephila</taxon>
    </lineage>
</organism>
<evidence type="ECO:0000313" key="2">
    <source>
        <dbReference type="Proteomes" id="UP000887013"/>
    </source>
</evidence>
<sequence>MYVQGKLGGGELTKLKGWRDYLRPISILRNVLGGAVDSLDDFYWTPFHLGTEDLTIEQFLTHYKRLARWMFARILKAINTGHTDIEFSRAVVPQWGNLIRA</sequence>
<dbReference type="AlphaFoldDB" id="A0A8X6N0B1"/>
<reference evidence="1" key="1">
    <citation type="submission" date="2020-08" db="EMBL/GenBank/DDBJ databases">
        <title>Multicomponent nature underlies the extraordinary mechanical properties of spider dragline silk.</title>
        <authorList>
            <person name="Kono N."/>
            <person name="Nakamura H."/>
            <person name="Mori M."/>
            <person name="Yoshida Y."/>
            <person name="Ohtoshi R."/>
            <person name="Malay A.D."/>
            <person name="Moran D.A.P."/>
            <person name="Tomita M."/>
            <person name="Numata K."/>
            <person name="Arakawa K."/>
        </authorList>
    </citation>
    <scope>NUCLEOTIDE SEQUENCE</scope>
</reference>
<proteinExistence type="predicted"/>